<dbReference type="KEGG" id="gfl:GRFL_0902"/>
<dbReference type="STRING" id="1229726.GRFL_0902"/>
<dbReference type="Proteomes" id="UP000186230">
    <property type="component" value="Chromosome"/>
</dbReference>
<gene>
    <name evidence="1" type="ORF">GRFL_0902</name>
</gene>
<evidence type="ECO:0000313" key="1">
    <source>
        <dbReference type="EMBL" id="APU67626.1"/>
    </source>
</evidence>
<accession>A0A1L7I1Z5</accession>
<evidence type="ECO:0000313" key="2">
    <source>
        <dbReference type="Proteomes" id="UP000186230"/>
    </source>
</evidence>
<keyword evidence="2" id="KW-1185">Reference proteome</keyword>
<dbReference type="AlphaFoldDB" id="A0A1L7I1Z5"/>
<name>A0A1L7I1Z5_9FLAO</name>
<organism evidence="1 2">
    <name type="scientific">Christiangramia flava JLT2011</name>
    <dbReference type="NCBI Taxonomy" id="1229726"/>
    <lineage>
        <taxon>Bacteria</taxon>
        <taxon>Pseudomonadati</taxon>
        <taxon>Bacteroidota</taxon>
        <taxon>Flavobacteriia</taxon>
        <taxon>Flavobacteriales</taxon>
        <taxon>Flavobacteriaceae</taxon>
        <taxon>Christiangramia</taxon>
    </lineage>
</organism>
<reference evidence="1 2" key="1">
    <citation type="submission" date="2016-07" db="EMBL/GenBank/DDBJ databases">
        <title>Multi-omics approach to identify versatile polysaccharide utilization systems of a marine flavobacterium Gramella flava.</title>
        <authorList>
            <person name="Tang K."/>
        </authorList>
    </citation>
    <scope>NUCLEOTIDE SEQUENCE [LARGE SCALE GENOMIC DNA]</scope>
    <source>
        <strain evidence="1 2">JLT2011</strain>
    </source>
</reference>
<protein>
    <submittedName>
        <fullName evidence="1">Uncharacterized protein</fullName>
    </submittedName>
</protein>
<proteinExistence type="predicted"/>
<sequence>MGLPVMLFGVQIVALVLSLFLLIFSFSLVVLLAILLGNIGLYLGLLRYVSRNKSVTFFRVFPKEISNKAINKLPYEKNKFI</sequence>
<dbReference type="EMBL" id="CP016359">
    <property type="protein sequence ID" value="APU67626.1"/>
    <property type="molecule type" value="Genomic_DNA"/>
</dbReference>